<comment type="caution">
    <text evidence="1">The sequence shown here is derived from an EMBL/GenBank/DDBJ whole genome shotgun (WGS) entry which is preliminary data.</text>
</comment>
<reference evidence="1 2" key="1">
    <citation type="submission" date="2018-10" db="EMBL/GenBank/DDBJ databases">
        <title>Genomic Encyclopedia of Type Strains, Phase IV (KMG-IV): sequencing the most valuable type-strain genomes for metagenomic binning, comparative biology and taxonomic classification.</title>
        <authorList>
            <person name="Goeker M."/>
        </authorList>
    </citation>
    <scope>NUCLEOTIDE SEQUENCE [LARGE SCALE GENOMIC DNA]</scope>
    <source>
        <strain evidence="1 2">DSM 25586</strain>
    </source>
</reference>
<name>A0A495E7T7_9MICC</name>
<gene>
    <name evidence="1" type="ORF">C8D78_3615</name>
</gene>
<dbReference type="EMBL" id="RBIR01000011">
    <property type="protein sequence ID" value="RKR12711.1"/>
    <property type="molecule type" value="Genomic_DNA"/>
</dbReference>
<evidence type="ECO:0000313" key="1">
    <source>
        <dbReference type="EMBL" id="RKR12711.1"/>
    </source>
</evidence>
<dbReference type="Proteomes" id="UP000276055">
    <property type="component" value="Unassembled WGS sequence"/>
</dbReference>
<protein>
    <submittedName>
        <fullName evidence="1">Uncharacterized protein</fullName>
    </submittedName>
</protein>
<accession>A0A495E7T7</accession>
<evidence type="ECO:0000313" key="2">
    <source>
        <dbReference type="Proteomes" id="UP000276055"/>
    </source>
</evidence>
<organism evidence="1 2">
    <name type="scientific">Arthrobacter oryzae</name>
    <dbReference type="NCBI Taxonomy" id="409290"/>
    <lineage>
        <taxon>Bacteria</taxon>
        <taxon>Bacillati</taxon>
        <taxon>Actinomycetota</taxon>
        <taxon>Actinomycetes</taxon>
        <taxon>Micrococcales</taxon>
        <taxon>Micrococcaceae</taxon>
        <taxon>Arthrobacter</taxon>
    </lineage>
</organism>
<proteinExistence type="predicted"/>
<sequence length="481" mass="53349">MGPSHYSSLITEGLYDPSPKESAFRVKNAVSLELKNLDPTAKIHRTDYFNHTFAPDFVMSWPDQIDRHVYLRFTYDLGSVADDVSLIDRRNALIFGLTRPEDDRAGLDSIAVAASAHDAMFTDADALENLIDRKKTSATVNMLNNALAQGGKGILLGEQANDLARTIENEFSGAEQIEIAPTSNAVLAIRANLDTPQAWRMNRVLQAVWEGSSGALEAFPGERDLSGKLNSDALQYLVSYMETEDLGFWRRVGRTLRISQIETLKKDGEARNVDRLISANLDVIRARAYAVFQDPLGVEKSTTADHQNFRWSVRNEQLRLSGPRFYATIGETKSELRHESAEGRPGITVPTFVERSSETKLNEVTIRSDRDVVIARNEDGALDKNRLLGLSSQLGPGAEILEATVQSGTGRVTADFRTYTGTGQTRSNVLLADLVLSSLPLLQDFSEEDKASLRDFLTYTVHDEAQRSLPGFEDDSYPNDE</sequence>
<dbReference type="AlphaFoldDB" id="A0A495E7T7"/>